<name>G9NX54_HYPAI</name>
<gene>
    <name evidence="1" type="ORF">TRIATDRAFT_318979</name>
</gene>
<keyword evidence="2" id="KW-1185">Reference proteome</keyword>
<organism evidence="1 2">
    <name type="scientific">Hypocrea atroviridis (strain ATCC 20476 / IMI 206040)</name>
    <name type="common">Trichoderma atroviride</name>
    <dbReference type="NCBI Taxonomy" id="452589"/>
    <lineage>
        <taxon>Eukaryota</taxon>
        <taxon>Fungi</taxon>
        <taxon>Dikarya</taxon>
        <taxon>Ascomycota</taxon>
        <taxon>Pezizomycotina</taxon>
        <taxon>Sordariomycetes</taxon>
        <taxon>Hypocreomycetidae</taxon>
        <taxon>Hypocreales</taxon>
        <taxon>Hypocreaceae</taxon>
        <taxon>Trichoderma</taxon>
    </lineage>
</organism>
<sequence length="252" mass="28166">MPDICNPHKWQAHRFGPKSQLSARSELDMDLWYELAQSYSRLSLTNAGNHLNAIAGIVTEFSKAMSRSSFSESAVTLLESTWHESYVSGLWLPNIQHGLLWRGASEMLKVCDCGAPSWSWLVFKGQAVWPQRYDYDNIINHCEIISIIRGMGQNSALYLITMADMLYIKGKIQPAIACGRLTAALDKDLAILTGEMDYAREIENRAREISTYKAAAEPGFQGHQVRQLICPITAATAAAGWGTFERPDLLRP</sequence>
<dbReference type="PANTHER" id="PTHR33112">
    <property type="entry name" value="DOMAIN PROTEIN, PUTATIVE-RELATED"/>
    <property type="match status" value="1"/>
</dbReference>
<accession>G9NX54</accession>
<evidence type="ECO:0000313" key="1">
    <source>
        <dbReference type="EMBL" id="EHK45486.1"/>
    </source>
</evidence>
<dbReference type="AlphaFoldDB" id="G9NX54"/>
<comment type="caution">
    <text evidence="1">The sequence shown here is derived from an EMBL/GenBank/DDBJ whole genome shotgun (WGS) entry which is preliminary data.</text>
</comment>
<dbReference type="PANTHER" id="PTHR33112:SF10">
    <property type="entry name" value="TOL"/>
    <property type="match status" value="1"/>
</dbReference>
<proteinExistence type="predicted"/>
<evidence type="ECO:0000313" key="2">
    <source>
        <dbReference type="Proteomes" id="UP000005426"/>
    </source>
</evidence>
<dbReference type="EMBL" id="ABDG02000024">
    <property type="protein sequence ID" value="EHK45486.1"/>
    <property type="molecule type" value="Genomic_DNA"/>
</dbReference>
<protein>
    <submittedName>
        <fullName evidence="1">Uncharacterized protein</fullName>
    </submittedName>
</protein>
<dbReference type="HOGENOM" id="CLU_1102914_0_0_1"/>
<dbReference type="OrthoDB" id="4161196at2759"/>
<reference evidence="1 2" key="1">
    <citation type="journal article" date="2011" name="Genome Biol.">
        <title>Comparative genome sequence analysis underscores mycoparasitism as the ancestral life style of Trichoderma.</title>
        <authorList>
            <person name="Kubicek C.P."/>
            <person name="Herrera-Estrella A."/>
            <person name="Seidl-Seiboth V."/>
            <person name="Martinez D.A."/>
            <person name="Druzhinina I.S."/>
            <person name="Thon M."/>
            <person name="Zeilinger S."/>
            <person name="Casas-Flores S."/>
            <person name="Horwitz B.A."/>
            <person name="Mukherjee P.K."/>
            <person name="Mukherjee M."/>
            <person name="Kredics L."/>
            <person name="Alcaraz L.D."/>
            <person name="Aerts A."/>
            <person name="Antal Z."/>
            <person name="Atanasova L."/>
            <person name="Cervantes-Badillo M.G."/>
            <person name="Challacombe J."/>
            <person name="Chertkov O."/>
            <person name="McCluskey K."/>
            <person name="Coulpier F."/>
            <person name="Deshpande N."/>
            <person name="von Doehren H."/>
            <person name="Ebbole D.J."/>
            <person name="Esquivel-Naranjo E.U."/>
            <person name="Fekete E."/>
            <person name="Flipphi M."/>
            <person name="Glaser F."/>
            <person name="Gomez-Rodriguez E.Y."/>
            <person name="Gruber S."/>
            <person name="Han C."/>
            <person name="Henrissat B."/>
            <person name="Hermosa R."/>
            <person name="Hernandez-Onate M."/>
            <person name="Karaffa L."/>
            <person name="Kosti I."/>
            <person name="Le Crom S."/>
            <person name="Lindquist E."/>
            <person name="Lucas S."/>
            <person name="Luebeck M."/>
            <person name="Luebeck P.S."/>
            <person name="Margeot A."/>
            <person name="Metz B."/>
            <person name="Misra M."/>
            <person name="Nevalainen H."/>
            <person name="Omann M."/>
            <person name="Packer N."/>
            <person name="Perrone G."/>
            <person name="Uresti-Rivera E.E."/>
            <person name="Salamov A."/>
            <person name="Schmoll M."/>
            <person name="Seiboth B."/>
            <person name="Shapiro H."/>
            <person name="Sukno S."/>
            <person name="Tamayo-Ramos J.A."/>
            <person name="Tisch D."/>
            <person name="Wiest A."/>
            <person name="Wilkinson H.H."/>
            <person name="Zhang M."/>
            <person name="Coutinho P.M."/>
            <person name="Kenerley C.M."/>
            <person name="Monte E."/>
            <person name="Baker S.E."/>
            <person name="Grigoriev I.V."/>
        </authorList>
    </citation>
    <scope>NUCLEOTIDE SEQUENCE [LARGE SCALE GENOMIC DNA]</scope>
    <source>
        <strain evidence="2">ATCC 20476 / IMI 206040</strain>
    </source>
</reference>
<dbReference type="Proteomes" id="UP000005426">
    <property type="component" value="Unassembled WGS sequence"/>
</dbReference>